<dbReference type="InterPro" id="IPR035909">
    <property type="entry name" value="CheB_C"/>
</dbReference>
<dbReference type="PANTHER" id="PTHR42872">
    <property type="entry name" value="PROTEIN-GLUTAMATE METHYLESTERASE/PROTEIN-GLUTAMINE GLUTAMINASE"/>
    <property type="match status" value="1"/>
</dbReference>
<dbReference type="Pfam" id="PF01339">
    <property type="entry name" value="CheB_methylest"/>
    <property type="match status" value="1"/>
</dbReference>
<name>A0A1T5LHV4_9GAMM</name>
<evidence type="ECO:0000256" key="1">
    <source>
        <dbReference type="ARBA" id="ARBA00022801"/>
    </source>
</evidence>
<keyword evidence="1" id="KW-0378">Hydrolase</keyword>
<evidence type="ECO:0000259" key="5">
    <source>
        <dbReference type="PROSITE" id="PS50122"/>
    </source>
</evidence>
<comment type="catalytic activity">
    <reaction evidence="3">
        <text>[protein]-L-glutamate 5-O-methyl ester + H2O = L-glutamyl-[protein] + methanol + H(+)</text>
        <dbReference type="Rhea" id="RHEA:23236"/>
        <dbReference type="Rhea" id="RHEA-COMP:10208"/>
        <dbReference type="Rhea" id="RHEA-COMP:10311"/>
        <dbReference type="ChEBI" id="CHEBI:15377"/>
        <dbReference type="ChEBI" id="CHEBI:15378"/>
        <dbReference type="ChEBI" id="CHEBI:17790"/>
        <dbReference type="ChEBI" id="CHEBI:29973"/>
        <dbReference type="ChEBI" id="CHEBI:82795"/>
        <dbReference type="EC" id="3.1.1.61"/>
    </reaction>
</comment>
<dbReference type="Proteomes" id="UP000190341">
    <property type="component" value="Unassembled WGS sequence"/>
</dbReference>
<evidence type="ECO:0000256" key="3">
    <source>
        <dbReference type="ARBA" id="ARBA00048267"/>
    </source>
</evidence>
<proteinExistence type="predicted"/>
<dbReference type="EMBL" id="FUZV01000002">
    <property type="protein sequence ID" value="SKC75602.1"/>
    <property type="molecule type" value="Genomic_DNA"/>
</dbReference>
<dbReference type="GO" id="GO:0005737">
    <property type="term" value="C:cytoplasm"/>
    <property type="evidence" value="ECO:0007669"/>
    <property type="project" value="InterPro"/>
</dbReference>
<dbReference type="InterPro" id="IPR000673">
    <property type="entry name" value="Sig_transdc_resp-reg_Me-estase"/>
</dbReference>
<dbReference type="GO" id="GO:0006935">
    <property type="term" value="P:chemotaxis"/>
    <property type="evidence" value="ECO:0007669"/>
    <property type="project" value="InterPro"/>
</dbReference>
<dbReference type="PANTHER" id="PTHR42872:SF6">
    <property type="entry name" value="PROTEIN-GLUTAMATE METHYLESTERASE_PROTEIN-GLUTAMINE GLUTAMINASE"/>
    <property type="match status" value="1"/>
</dbReference>
<accession>A0A1T5LHV4</accession>
<dbReference type="STRING" id="428993.SAMN06296058_2555"/>
<reference evidence="6 7" key="1">
    <citation type="submission" date="2017-02" db="EMBL/GenBank/DDBJ databases">
        <authorList>
            <person name="Peterson S.W."/>
        </authorList>
    </citation>
    <scope>NUCLEOTIDE SEQUENCE [LARGE SCALE GENOMIC DNA]</scope>
    <source>
        <strain evidence="6 7">P15</strain>
    </source>
</reference>
<evidence type="ECO:0000256" key="4">
    <source>
        <dbReference type="PROSITE-ProRule" id="PRU00050"/>
    </source>
</evidence>
<dbReference type="OrthoDB" id="9793421at2"/>
<protein>
    <recommendedName>
        <fullName evidence="2">protein-glutamate methylesterase</fullName>
        <ecNumber evidence="2">3.1.1.61</ecNumber>
    </recommendedName>
</protein>
<dbReference type="Gene3D" id="3.40.50.180">
    <property type="entry name" value="Methylesterase CheB, C-terminal domain"/>
    <property type="match status" value="1"/>
</dbReference>
<organism evidence="6 7">
    <name type="scientific">Pseudoxanthomonas indica</name>
    <dbReference type="NCBI Taxonomy" id="428993"/>
    <lineage>
        <taxon>Bacteria</taxon>
        <taxon>Pseudomonadati</taxon>
        <taxon>Pseudomonadota</taxon>
        <taxon>Gammaproteobacteria</taxon>
        <taxon>Lysobacterales</taxon>
        <taxon>Lysobacteraceae</taxon>
        <taxon>Pseudoxanthomonas</taxon>
    </lineage>
</organism>
<evidence type="ECO:0000256" key="2">
    <source>
        <dbReference type="ARBA" id="ARBA00039140"/>
    </source>
</evidence>
<dbReference type="GO" id="GO:0000156">
    <property type="term" value="F:phosphorelay response regulator activity"/>
    <property type="evidence" value="ECO:0007669"/>
    <property type="project" value="InterPro"/>
</dbReference>
<comment type="caution">
    <text evidence="4">Lacks conserved residue(s) required for the propagation of feature annotation.</text>
</comment>
<evidence type="ECO:0000313" key="7">
    <source>
        <dbReference type="Proteomes" id="UP000190341"/>
    </source>
</evidence>
<dbReference type="EC" id="3.1.1.61" evidence="2"/>
<evidence type="ECO:0000313" key="6">
    <source>
        <dbReference type="EMBL" id="SKC75602.1"/>
    </source>
</evidence>
<sequence>MSKRVALLARPGAAREHLRAALHEVGAEIVLEDDPNDIDAQTLGDASPQVVLVALEPAIEEGLEKLDAVLIDPSVAVIFDEAELAARRQGWEAQRWSRHLAAKIHGHADVLPPGREEEPSLHLEPGLPITPAQLHADAGIEKHMEEAVDLAWELPQDDFAYAPPANPPAAVVDADDWLRTATPSDAAAHVAKSAPPAASEPPPLAAPTGGKWELSLEPIEAVSLQTKRAAGAVVAFAGIGGPDAVRKLLADLPADFPRPLIVHLKLDGGRYDNLVRQMARVSTMPVALAEPDHPAQPGHVYVLPGDVSLRVDNGAIGFVAGGDLREAIAQLPPKDSGVLLLSGSDVQWVDIVWPLAAKGAWIAGQSTEGCYDPAASQALAARGGTLASPVDLARSLSTQWPH</sequence>
<gene>
    <name evidence="6" type="ORF">SAMN06296058_2555</name>
</gene>
<dbReference type="RefSeq" id="WP_079724898.1">
    <property type="nucleotide sequence ID" value="NZ_BMCL01000001.1"/>
</dbReference>
<dbReference type="GO" id="GO:0008984">
    <property type="term" value="F:protein-glutamate methylesterase activity"/>
    <property type="evidence" value="ECO:0007669"/>
    <property type="project" value="UniProtKB-EC"/>
</dbReference>
<keyword evidence="7" id="KW-1185">Reference proteome</keyword>
<feature type="domain" description="CheB-type methylesterase" evidence="5">
    <location>
        <begin position="233"/>
        <end position="311"/>
    </location>
</feature>
<dbReference type="PROSITE" id="PS50122">
    <property type="entry name" value="CHEB"/>
    <property type="match status" value="1"/>
</dbReference>
<dbReference type="SUPFAM" id="SSF52738">
    <property type="entry name" value="Methylesterase CheB, C-terminal domain"/>
    <property type="match status" value="1"/>
</dbReference>
<dbReference type="AlphaFoldDB" id="A0A1T5LHV4"/>